<dbReference type="PANTHER" id="PTHR43174">
    <property type="entry name" value="UDP-N-ACETYLGLUCOSAMINE 2-EPIMERASE"/>
    <property type="match status" value="1"/>
</dbReference>
<keyword evidence="1" id="KW-0413">Isomerase</keyword>
<sequence>MRIAIVVGTRPEAIKLAPINGLLRDEAYVIHTGQHYTSGMAGTNLEPDLVFDTCPGLDRGQQLGAWISALTPVLRNLRPDVVMVHGDTTSALAGALAANASGTPVVHVEAGLRSYDRVMPEEHNRVLIDHLADLCCAPTDLARNNLLAENVPASRIVITGNTIVEAVTAALPDRGTQTSILAELGLDGDTFVLATIHRPENTDRPEVLKTIFDELAMLPVPVVLPLHPRTQSSLVASGLDQRATAIRVTGPLDYPALLTLLRAAAVVITDSGGIQEEATVVKRPVLVVRRSNERPEVEAVFGRRVHAGPSISRTISAWLSRISSIHRRLQDAPSPFGDGTAAERVVRATRDLAACWTSTR</sequence>
<feature type="domain" description="UDP-N-acetylglucosamine 2-epimerase" evidence="2">
    <location>
        <begin position="26"/>
        <end position="348"/>
    </location>
</feature>
<gene>
    <name evidence="3" type="primary">wecB</name>
    <name evidence="3" type="ORF">GCM10011581_48480</name>
</gene>
<dbReference type="GO" id="GO:0016853">
    <property type="term" value="F:isomerase activity"/>
    <property type="evidence" value="ECO:0007669"/>
    <property type="project" value="UniProtKB-KW"/>
</dbReference>
<protein>
    <submittedName>
        <fullName evidence="3">UDP-N-acetyl glucosamine 2-epimerase</fullName>
    </submittedName>
</protein>
<dbReference type="SUPFAM" id="SSF53756">
    <property type="entry name" value="UDP-Glycosyltransferase/glycogen phosphorylase"/>
    <property type="match status" value="1"/>
</dbReference>
<dbReference type="RefSeq" id="WP_188991588.1">
    <property type="nucleotide sequence ID" value="NZ_BMMT01000025.1"/>
</dbReference>
<evidence type="ECO:0000313" key="4">
    <source>
        <dbReference type="Proteomes" id="UP000597989"/>
    </source>
</evidence>
<dbReference type="PANTHER" id="PTHR43174:SF1">
    <property type="entry name" value="UDP-N-ACETYLGLUCOSAMINE 2-EPIMERASE"/>
    <property type="match status" value="1"/>
</dbReference>
<comment type="caution">
    <text evidence="3">The sequence shown here is derived from an EMBL/GenBank/DDBJ whole genome shotgun (WGS) entry which is preliminary data.</text>
</comment>
<dbReference type="NCBIfam" id="TIGR00236">
    <property type="entry name" value="wecB"/>
    <property type="match status" value="1"/>
</dbReference>
<evidence type="ECO:0000256" key="1">
    <source>
        <dbReference type="RuleBase" id="RU003513"/>
    </source>
</evidence>
<dbReference type="InterPro" id="IPR029767">
    <property type="entry name" value="WecB-like"/>
</dbReference>
<dbReference type="EMBL" id="BMMT01000025">
    <property type="protein sequence ID" value="GGJ05721.1"/>
    <property type="molecule type" value="Genomic_DNA"/>
</dbReference>
<dbReference type="Gene3D" id="3.40.50.2000">
    <property type="entry name" value="Glycogen Phosphorylase B"/>
    <property type="match status" value="2"/>
</dbReference>
<dbReference type="CDD" id="cd03786">
    <property type="entry name" value="GTB_UDP-GlcNAc_2-Epimerase"/>
    <property type="match status" value="1"/>
</dbReference>
<organism evidence="3 4">
    <name type="scientific">Saccharopolyspora thermophila</name>
    <dbReference type="NCBI Taxonomy" id="89367"/>
    <lineage>
        <taxon>Bacteria</taxon>
        <taxon>Bacillati</taxon>
        <taxon>Actinomycetota</taxon>
        <taxon>Actinomycetes</taxon>
        <taxon>Pseudonocardiales</taxon>
        <taxon>Pseudonocardiaceae</taxon>
        <taxon>Saccharopolyspora</taxon>
    </lineage>
</organism>
<dbReference type="Pfam" id="PF02350">
    <property type="entry name" value="Epimerase_2"/>
    <property type="match status" value="1"/>
</dbReference>
<proteinExistence type="inferred from homology"/>
<evidence type="ECO:0000259" key="2">
    <source>
        <dbReference type="Pfam" id="PF02350"/>
    </source>
</evidence>
<reference evidence="3 4" key="1">
    <citation type="journal article" date="2014" name="Int. J. Syst. Evol. Microbiol.">
        <title>Complete genome sequence of Corynebacterium casei LMG S-19264T (=DSM 44701T), isolated from a smear-ripened cheese.</title>
        <authorList>
            <consortium name="US DOE Joint Genome Institute (JGI-PGF)"/>
            <person name="Walter F."/>
            <person name="Albersmeier A."/>
            <person name="Kalinowski J."/>
            <person name="Ruckert C."/>
        </authorList>
    </citation>
    <scope>NUCLEOTIDE SEQUENCE [LARGE SCALE GENOMIC DNA]</scope>
    <source>
        <strain evidence="3 4">CGMCC 4.7206</strain>
    </source>
</reference>
<name>A0A917NJQ1_9PSEU</name>
<dbReference type="Proteomes" id="UP000597989">
    <property type="component" value="Unassembled WGS sequence"/>
</dbReference>
<comment type="similarity">
    <text evidence="1">Belongs to the UDP-N-acetylglucosamine 2-epimerase family.</text>
</comment>
<evidence type="ECO:0000313" key="3">
    <source>
        <dbReference type="EMBL" id="GGJ05721.1"/>
    </source>
</evidence>
<accession>A0A917NJQ1</accession>
<dbReference type="AlphaFoldDB" id="A0A917NJQ1"/>
<dbReference type="InterPro" id="IPR003331">
    <property type="entry name" value="UDP_GlcNAc_Epimerase_2_dom"/>
</dbReference>